<organism evidence="1 2">
    <name type="scientific">Funneliformis mosseae</name>
    <name type="common">Endomycorrhizal fungus</name>
    <name type="synonym">Glomus mosseae</name>
    <dbReference type="NCBI Taxonomy" id="27381"/>
    <lineage>
        <taxon>Eukaryota</taxon>
        <taxon>Fungi</taxon>
        <taxon>Fungi incertae sedis</taxon>
        <taxon>Mucoromycota</taxon>
        <taxon>Glomeromycotina</taxon>
        <taxon>Glomeromycetes</taxon>
        <taxon>Glomerales</taxon>
        <taxon>Glomeraceae</taxon>
        <taxon>Funneliformis</taxon>
    </lineage>
</organism>
<proteinExistence type="predicted"/>
<reference evidence="1" key="1">
    <citation type="submission" date="2021-06" db="EMBL/GenBank/DDBJ databases">
        <authorList>
            <person name="Kallberg Y."/>
            <person name="Tangrot J."/>
            <person name="Rosling A."/>
        </authorList>
    </citation>
    <scope>NUCLEOTIDE SEQUENCE</scope>
    <source>
        <strain evidence="1">87-6 pot B 2015</strain>
    </source>
</reference>
<accession>A0A9N9AVI4</accession>
<evidence type="ECO:0000313" key="2">
    <source>
        <dbReference type="Proteomes" id="UP000789375"/>
    </source>
</evidence>
<gene>
    <name evidence="1" type="ORF">FMOSSE_LOCUS6167</name>
</gene>
<name>A0A9N9AVI4_FUNMO</name>
<comment type="caution">
    <text evidence="1">The sequence shown here is derived from an EMBL/GenBank/DDBJ whole genome shotgun (WGS) entry which is preliminary data.</text>
</comment>
<keyword evidence="2" id="KW-1185">Reference proteome</keyword>
<dbReference type="EMBL" id="CAJVPP010001266">
    <property type="protein sequence ID" value="CAG8544872.1"/>
    <property type="molecule type" value="Genomic_DNA"/>
</dbReference>
<dbReference type="AlphaFoldDB" id="A0A9N9AVI4"/>
<protein>
    <submittedName>
        <fullName evidence="1">115_t:CDS:1</fullName>
    </submittedName>
</protein>
<evidence type="ECO:0000313" key="1">
    <source>
        <dbReference type="EMBL" id="CAG8544872.1"/>
    </source>
</evidence>
<dbReference type="Proteomes" id="UP000789375">
    <property type="component" value="Unassembled WGS sequence"/>
</dbReference>
<sequence>MRGATSSIISNTKSSEIGRWTFSLKSDKISEFADAEQNTEFVDSLDKPLTNLTVEKELQ</sequence>